<dbReference type="PANTHER" id="PTHR39966:SF1">
    <property type="entry name" value="HEMERYTHRIN-LIKE DOMAIN-CONTAINING PROTEIN"/>
    <property type="match status" value="1"/>
</dbReference>
<evidence type="ECO:0000313" key="2">
    <source>
        <dbReference type="EMBL" id="QCO00110.1"/>
    </source>
</evidence>
<name>A0A4D8PZV0_9PROT</name>
<dbReference type="NCBIfam" id="TIGR01509">
    <property type="entry name" value="HAD-SF-IA-v3"/>
    <property type="match status" value="1"/>
</dbReference>
<gene>
    <name evidence="2" type="ORF">D3093_33170</name>
</gene>
<dbReference type="InterPro" id="IPR006439">
    <property type="entry name" value="HAD-SF_hydro_IA"/>
</dbReference>
<dbReference type="InterPro" id="IPR023214">
    <property type="entry name" value="HAD_sf"/>
</dbReference>
<sequence>MLTHLAKAAFFDIRDTLGIVDRKGHLVPYRPTSKFLLESMSTIGLRVGLITNLPADVSSADGFAMVQDAGFAGFIDPDGFVTNHDAGVDKPHPAIYVYAAERMGLTAQECIFVGENLPEVIGAQVAGMRAVLKPFPPGREFQQKLMGPGQISNTSSGRLIEHLLEEDHLIAKRIVVAAAKLKEKLDAIVDPATERFRHLRAMGLIVWLTTHFVDPFHHRKEEEVLFPFALMQGLLPTELAATLQDHEQGRSYFRAMTAAYHRICLGELHAIPEFSALLGAFINLYKTHGRNEDDILFKRIGDLLSDEDDAIMADLIGRIGPPDITLYLNLVASLEKEIGS</sequence>
<dbReference type="PANTHER" id="PTHR39966">
    <property type="entry name" value="BLL2471 PROTEIN-RELATED"/>
    <property type="match status" value="1"/>
</dbReference>
<keyword evidence="2" id="KW-0614">Plasmid</keyword>
<evidence type="ECO:0000259" key="1">
    <source>
        <dbReference type="Pfam" id="PF01814"/>
    </source>
</evidence>
<dbReference type="RefSeq" id="WP_137118823.1">
    <property type="nucleotide sequence ID" value="NZ_CP032326.1"/>
</dbReference>
<dbReference type="KEGG" id="aare:D3093_33170"/>
<dbReference type="InterPro" id="IPR012312">
    <property type="entry name" value="Hemerythrin-like"/>
</dbReference>
<dbReference type="Proteomes" id="UP000298595">
    <property type="component" value="Plasmid p5"/>
</dbReference>
<accession>A0A4D8PZV0</accession>
<dbReference type="SUPFAM" id="SSF56784">
    <property type="entry name" value="HAD-like"/>
    <property type="match status" value="1"/>
</dbReference>
<reference evidence="2 3" key="1">
    <citation type="submission" date="2018-09" db="EMBL/GenBank/DDBJ databases">
        <title>Whole genome based analysis of evolution and adaptive divergence in Indian and Brazilian strains of Azospirillum brasilense.</title>
        <authorList>
            <person name="Singh C."/>
            <person name="Tripathi A.K."/>
        </authorList>
    </citation>
    <scope>NUCLEOTIDE SEQUENCE [LARGE SCALE GENOMIC DNA]</scope>
    <source>
        <strain evidence="2 3">MTCC4035</strain>
        <plasmid evidence="2 3">p5</plasmid>
    </source>
</reference>
<feature type="domain" description="Hemerythrin-like" evidence="1">
    <location>
        <begin position="211"/>
        <end position="299"/>
    </location>
</feature>
<organism evidence="2 3">
    <name type="scientific">Azospirillum argentinense</name>
    <dbReference type="NCBI Taxonomy" id="2970906"/>
    <lineage>
        <taxon>Bacteria</taxon>
        <taxon>Pseudomonadati</taxon>
        <taxon>Pseudomonadota</taxon>
        <taxon>Alphaproteobacteria</taxon>
        <taxon>Rhodospirillales</taxon>
        <taxon>Azospirillaceae</taxon>
        <taxon>Azospirillum</taxon>
    </lineage>
</organism>
<geneLocation type="plasmid" evidence="2 3">
    <name>p5</name>
</geneLocation>
<dbReference type="Pfam" id="PF01814">
    <property type="entry name" value="Hemerythrin"/>
    <property type="match status" value="1"/>
</dbReference>
<dbReference type="GO" id="GO:0005886">
    <property type="term" value="C:plasma membrane"/>
    <property type="evidence" value="ECO:0007669"/>
    <property type="project" value="TreeGrafter"/>
</dbReference>
<dbReference type="Gene3D" id="3.40.50.1000">
    <property type="entry name" value="HAD superfamily/HAD-like"/>
    <property type="match status" value="1"/>
</dbReference>
<dbReference type="InterPro" id="IPR036412">
    <property type="entry name" value="HAD-like_sf"/>
</dbReference>
<proteinExistence type="predicted"/>
<protein>
    <recommendedName>
        <fullName evidence="1">Hemerythrin-like domain-containing protein</fullName>
    </recommendedName>
</protein>
<dbReference type="AlphaFoldDB" id="A0A4D8PZV0"/>
<dbReference type="Pfam" id="PF00702">
    <property type="entry name" value="Hydrolase"/>
    <property type="match status" value="1"/>
</dbReference>
<evidence type="ECO:0000313" key="3">
    <source>
        <dbReference type="Proteomes" id="UP000298595"/>
    </source>
</evidence>
<dbReference type="EMBL" id="CP032326">
    <property type="protein sequence ID" value="QCO00110.1"/>
    <property type="molecule type" value="Genomic_DNA"/>
</dbReference>
<dbReference type="Gene3D" id="1.20.120.520">
    <property type="entry name" value="nmb1532 protein domain like"/>
    <property type="match status" value="1"/>
</dbReference>